<protein>
    <submittedName>
        <fullName evidence="1">Uncharacterized protein</fullName>
    </submittedName>
</protein>
<gene>
    <name evidence="1" type="ORF">S01H1_10340</name>
</gene>
<name>X0S4T1_9ZZZZ</name>
<organism evidence="1">
    <name type="scientific">marine sediment metagenome</name>
    <dbReference type="NCBI Taxonomy" id="412755"/>
    <lineage>
        <taxon>unclassified sequences</taxon>
        <taxon>metagenomes</taxon>
        <taxon>ecological metagenomes</taxon>
    </lineage>
</organism>
<evidence type="ECO:0000313" key="1">
    <source>
        <dbReference type="EMBL" id="GAF70942.1"/>
    </source>
</evidence>
<reference evidence="1" key="1">
    <citation type="journal article" date="2014" name="Front. Microbiol.">
        <title>High frequency of phylogenetically diverse reductive dehalogenase-homologous genes in deep subseafloor sedimentary metagenomes.</title>
        <authorList>
            <person name="Kawai M."/>
            <person name="Futagami T."/>
            <person name="Toyoda A."/>
            <person name="Takaki Y."/>
            <person name="Nishi S."/>
            <person name="Hori S."/>
            <person name="Arai W."/>
            <person name="Tsubouchi T."/>
            <person name="Morono Y."/>
            <person name="Uchiyama I."/>
            <person name="Ito T."/>
            <person name="Fujiyama A."/>
            <person name="Inagaki F."/>
            <person name="Takami H."/>
        </authorList>
    </citation>
    <scope>NUCLEOTIDE SEQUENCE</scope>
    <source>
        <strain evidence="1">Expedition CK06-06</strain>
    </source>
</reference>
<comment type="caution">
    <text evidence="1">The sequence shown here is derived from an EMBL/GenBank/DDBJ whole genome shotgun (WGS) entry which is preliminary data.</text>
</comment>
<sequence>MQEIVVLVAIGIAFALVGATVIDHMRTTYLSRRIVDILAEKVKLEGGSTLREVLKSLEKNACAMNSRNPAKAAGIFCAVNTIRSTMEIHEKQINEMII</sequence>
<dbReference type="AlphaFoldDB" id="X0S4T1"/>
<proteinExistence type="predicted"/>
<accession>X0S4T1</accession>
<dbReference type="EMBL" id="BARS01005281">
    <property type="protein sequence ID" value="GAF70942.1"/>
    <property type="molecule type" value="Genomic_DNA"/>
</dbReference>